<accession>A0A1H1Q1R8</accession>
<dbReference type="EMBL" id="LT629734">
    <property type="protein sequence ID" value="SDS16909.1"/>
    <property type="molecule type" value="Genomic_DNA"/>
</dbReference>
<dbReference type="Proteomes" id="UP000199649">
    <property type="component" value="Chromosome I"/>
</dbReference>
<dbReference type="OrthoDB" id="9766796at2"/>
<evidence type="ECO:0000259" key="7">
    <source>
        <dbReference type="Pfam" id="PF01266"/>
    </source>
</evidence>
<evidence type="ECO:0000256" key="6">
    <source>
        <dbReference type="ARBA" id="ARBA00023002"/>
    </source>
</evidence>
<dbReference type="Pfam" id="PF01266">
    <property type="entry name" value="DAO"/>
    <property type="match status" value="1"/>
</dbReference>
<dbReference type="InterPro" id="IPR006076">
    <property type="entry name" value="FAD-dep_OxRdtase"/>
</dbReference>
<dbReference type="GO" id="GO:0004368">
    <property type="term" value="F:glycerol-3-phosphate dehydrogenase (quinone) activity"/>
    <property type="evidence" value="ECO:0007669"/>
    <property type="project" value="InterPro"/>
</dbReference>
<keyword evidence="4" id="KW-0319">Glycerol metabolism</keyword>
<dbReference type="SUPFAM" id="SSF51905">
    <property type="entry name" value="FAD/NAD(P)-binding domain"/>
    <property type="match status" value="1"/>
</dbReference>
<keyword evidence="3" id="KW-0285">Flavoprotein</keyword>
<proteinExistence type="inferred from homology"/>
<reference evidence="10" key="1">
    <citation type="submission" date="2016-10" db="EMBL/GenBank/DDBJ databases">
        <authorList>
            <person name="Varghese N."/>
            <person name="Submissions S."/>
        </authorList>
    </citation>
    <scope>NUCLEOTIDE SEQUENCE [LARGE SCALE GENOMIC DNA]</scope>
    <source>
        <strain evidence="10">DSM 22965</strain>
    </source>
</reference>
<comment type="cofactor">
    <cofactor evidence="1">
        <name>FAD</name>
        <dbReference type="ChEBI" id="CHEBI:57692"/>
    </cofactor>
</comment>
<keyword evidence="6" id="KW-0560">Oxidoreductase</keyword>
<keyword evidence="10" id="KW-1185">Reference proteome</keyword>
<comment type="similarity">
    <text evidence="2">Belongs to the FAD-dependent glycerol-3-phosphate dehydrogenase family.</text>
</comment>
<gene>
    <name evidence="9" type="ORF">SAMN04489719_1698</name>
</gene>
<evidence type="ECO:0000313" key="9">
    <source>
        <dbReference type="EMBL" id="SDS16909.1"/>
    </source>
</evidence>
<feature type="domain" description="FAD dependent oxidoreductase" evidence="7">
    <location>
        <begin position="39"/>
        <end position="396"/>
    </location>
</feature>
<dbReference type="Gene3D" id="3.30.9.10">
    <property type="entry name" value="D-Amino Acid Oxidase, subunit A, domain 2"/>
    <property type="match status" value="1"/>
</dbReference>
<dbReference type="RefSeq" id="WP_092666614.1">
    <property type="nucleotide sequence ID" value="NZ_LT629734.1"/>
</dbReference>
<dbReference type="InterPro" id="IPR036188">
    <property type="entry name" value="FAD/NAD-bd_sf"/>
</dbReference>
<evidence type="ECO:0000256" key="3">
    <source>
        <dbReference type="ARBA" id="ARBA00022630"/>
    </source>
</evidence>
<feature type="domain" description="Alpha-glycerophosphate oxidase C-terminal" evidence="8">
    <location>
        <begin position="419"/>
        <end position="534"/>
    </location>
</feature>
<dbReference type="Gene3D" id="3.50.50.60">
    <property type="entry name" value="FAD/NAD(P)-binding domain"/>
    <property type="match status" value="1"/>
</dbReference>
<evidence type="ECO:0000256" key="4">
    <source>
        <dbReference type="ARBA" id="ARBA00022798"/>
    </source>
</evidence>
<organism evidence="9 10">
    <name type="scientific">Agrococcus carbonis</name>
    <dbReference type="NCBI Taxonomy" id="684552"/>
    <lineage>
        <taxon>Bacteria</taxon>
        <taxon>Bacillati</taxon>
        <taxon>Actinomycetota</taxon>
        <taxon>Actinomycetes</taxon>
        <taxon>Micrococcales</taxon>
        <taxon>Microbacteriaceae</taxon>
        <taxon>Agrococcus</taxon>
    </lineage>
</organism>
<dbReference type="Gene3D" id="1.10.8.870">
    <property type="entry name" value="Alpha-glycerophosphate oxidase, cap domain"/>
    <property type="match status" value="1"/>
</dbReference>
<dbReference type="GO" id="GO:0046168">
    <property type="term" value="P:glycerol-3-phosphate catabolic process"/>
    <property type="evidence" value="ECO:0007669"/>
    <property type="project" value="TreeGrafter"/>
</dbReference>
<evidence type="ECO:0000256" key="2">
    <source>
        <dbReference type="ARBA" id="ARBA00007330"/>
    </source>
</evidence>
<dbReference type="PANTHER" id="PTHR11985">
    <property type="entry name" value="GLYCEROL-3-PHOSPHATE DEHYDROGENASE"/>
    <property type="match status" value="1"/>
</dbReference>
<dbReference type="GO" id="GO:0006071">
    <property type="term" value="P:glycerol metabolic process"/>
    <property type="evidence" value="ECO:0007669"/>
    <property type="project" value="UniProtKB-KW"/>
</dbReference>
<dbReference type="InterPro" id="IPR000447">
    <property type="entry name" value="G3P_DH_FAD-dep"/>
</dbReference>
<dbReference type="AlphaFoldDB" id="A0A1H1Q1R8"/>
<dbReference type="Pfam" id="PF16901">
    <property type="entry name" value="DAO_C"/>
    <property type="match status" value="1"/>
</dbReference>
<dbReference type="InterPro" id="IPR038299">
    <property type="entry name" value="DAO_C_sf"/>
</dbReference>
<sequence length="574" mass="62673">MVGLPARKTDRARESMTITEPLRLQRSEQKERLRSERFDIVIVGGGITGVYAAMDAALRGYKVALLEKDDFASGTSSKSSKMIHGGLRYIEQGNLPLVRHSLLERQRLRRNARHLVQRLPFLFPVMSVGGVFDRRLAAGFESLLWTYDLAGGWREGILHQKLSKNEVLAHCPTFKSERLDGGFLYFDARADDARLTLAIARTAAHHGAAVLNGAKVTDVRRESGKVAGVTVEVDGEEIAVRSRSVIIAVGSWLRDWNGAAKDADVPNIRPAKGVHVAVPWLKIQNDCTVTIPVPGRNRRATITRWGNTSYLGTTDEDYRGDLDDVHTTREELDFLLDGARTALNMEIEPEEVLGSIAGTRPLVAPPGGKTVEVKRNHEIRTDHDGLVTVVGGKLTTSRHMAEQTIDAVQKVLGERRRVKTKDAYLLGAAGYDPEAVVASGGLAAHLGERYGTESAFLSQILAADPSLETPIVEGLPYLEAEVVYSARHELARSVDDVLSRRTRSRIQARDASAAAAPRVAELLQAELGFSDAERDRQVAEYRAATAKEKAILLGHTASSQTTEIHTLSAKGAAA</sequence>
<evidence type="ECO:0000259" key="8">
    <source>
        <dbReference type="Pfam" id="PF16901"/>
    </source>
</evidence>
<evidence type="ECO:0000256" key="1">
    <source>
        <dbReference type="ARBA" id="ARBA00001974"/>
    </source>
</evidence>
<dbReference type="STRING" id="684552.SAMN04489719_1698"/>
<evidence type="ECO:0000256" key="5">
    <source>
        <dbReference type="ARBA" id="ARBA00022827"/>
    </source>
</evidence>
<keyword evidence="5" id="KW-0274">FAD</keyword>
<dbReference type="PANTHER" id="PTHR11985:SF35">
    <property type="entry name" value="ANAEROBIC GLYCEROL-3-PHOSPHATE DEHYDROGENASE SUBUNIT A"/>
    <property type="match status" value="1"/>
</dbReference>
<dbReference type="PRINTS" id="PR01001">
    <property type="entry name" value="FADG3PDH"/>
</dbReference>
<dbReference type="InterPro" id="IPR031656">
    <property type="entry name" value="DAO_C"/>
</dbReference>
<name>A0A1H1Q1R8_9MICO</name>
<protein>
    <submittedName>
        <fullName evidence="9">Glycerol-3-phosphate dehydrogenase</fullName>
    </submittedName>
</protein>
<evidence type="ECO:0000313" key="10">
    <source>
        <dbReference type="Proteomes" id="UP000199649"/>
    </source>
</evidence>